<dbReference type="Proteomes" id="UP001597545">
    <property type="component" value="Unassembled WGS sequence"/>
</dbReference>
<evidence type="ECO:0000313" key="2">
    <source>
        <dbReference type="Proteomes" id="UP001597545"/>
    </source>
</evidence>
<comment type="caution">
    <text evidence="1">The sequence shown here is derived from an EMBL/GenBank/DDBJ whole genome shotgun (WGS) entry which is preliminary data.</text>
</comment>
<dbReference type="EMBL" id="JBHULR010000005">
    <property type="protein sequence ID" value="MFD2548760.1"/>
    <property type="molecule type" value="Genomic_DNA"/>
</dbReference>
<dbReference type="RefSeq" id="WP_380904829.1">
    <property type="nucleotide sequence ID" value="NZ_JBHUEG010000004.1"/>
</dbReference>
<proteinExistence type="predicted"/>
<reference evidence="2" key="1">
    <citation type="journal article" date="2019" name="Int. J. Syst. Evol. Microbiol.">
        <title>The Global Catalogue of Microorganisms (GCM) 10K type strain sequencing project: providing services to taxonomists for standard genome sequencing and annotation.</title>
        <authorList>
            <consortium name="The Broad Institute Genomics Platform"/>
            <consortium name="The Broad Institute Genome Sequencing Center for Infectious Disease"/>
            <person name="Wu L."/>
            <person name="Ma J."/>
        </authorList>
    </citation>
    <scope>NUCLEOTIDE SEQUENCE [LARGE SCALE GENOMIC DNA]</scope>
    <source>
        <strain evidence="2">KCTC 42662</strain>
    </source>
</reference>
<gene>
    <name evidence="1" type="ORF">ACFSR5_14000</name>
</gene>
<keyword evidence="2" id="KW-1185">Reference proteome</keyword>
<name>A0ABW5KKB9_9SPHI</name>
<organism evidence="1 2">
    <name type="scientific">Sphingobacterium suaedae</name>
    <dbReference type="NCBI Taxonomy" id="1686402"/>
    <lineage>
        <taxon>Bacteria</taxon>
        <taxon>Pseudomonadati</taxon>
        <taxon>Bacteroidota</taxon>
        <taxon>Sphingobacteriia</taxon>
        <taxon>Sphingobacteriales</taxon>
        <taxon>Sphingobacteriaceae</taxon>
        <taxon>Sphingobacterium</taxon>
    </lineage>
</organism>
<evidence type="ECO:0000313" key="1">
    <source>
        <dbReference type="EMBL" id="MFD2548760.1"/>
    </source>
</evidence>
<dbReference type="InterPro" id="IPR019650">
    <property type="entry name" value="DUF2513"/>
</dbReference>
<protein>
    <submittedName>
        <fullName evidence="1">DUF2513 domain-containing protein</fullName>
    </submittedName>
</protein>
<dbReference type="Pfam" id="PF10711">
    <property type="entry name" value="DUF2513"/>
    <property type="match status" value="1"/>
</dbReference>
<sequence length="125" mass="14472">MKLIPDLIRKILIYIEEKGTVDGYNRVPQIEGYSDDEVFYNAKRMEEAGFIVLEHSKPGWNSKYKSAKIADITYQGHQFLDLSRNSKIWNKAKETFLEKGLSWTFELGTKVLSKLNLEQLGDLIN</sequence>
<accession>A0ABW5KKB9</accession>